<accession>A0A6A8GBD0</accession>
<dbReference type="Proteomes" id="UP000443423">
    <property type="component" value="Unassembled WGS sequence"/>
</dbReference>
<evidence type="ECO:0000313" key="3">
    <source>
        <dbReference type="Proteomes" id="UP000443423"/>
    </source>
</evidence>
<dbReference type="InterPro" id="IPR058419">
    <property type="entry name" value="DUF8106"/>
</dbReference>
<gene>
    <name evidence="2" type="ORF">GJR99_13295</name>
</gene>
<evidence type="ECO:0000313" key="2">
    <source>
        <dbReference type="EMBL" id="MRW97543.1"/>
    </source>
</evidence>
<dbReference type="AlphaFoldDB" id="A0A6A8GBD0"/>
<sequence length="77" mass="8465">MNCPPHTFSADPPDTTRLKTVLFCQTCGRAAGIDDWPTQMDGERVHRIDCPDCGTTVWSGLDADDSDEQKRVLTPTA</sequence>
<proteinExistence type="predicted"/>
<name>A0A6A8GBD0_9EURY</name>
<keyword evidence="3" id="KW-1185">Reference proteome</keyword>
<reference evidence="2 3" key="1">
    <citation type="submission" date="2019-11" db="EMBL/GenBank/DDBJ databases">
        <title>Whole genome sequence of Haloferax sp. MBLA0078.</title>
        <authorList>
            <person name="Seo M.-J."/>
            <person name="Cho E.-S."/>
        </authorList>
    </citation>
    <scope>NUCLEOTIDE SEQUENCE [LARGE SCALE GENOMIC DNA]</scope>
    <source>
        <strain evidence="2 3">MBLA0078</strain>
    </source>
</reference>
<dbReference type="RefSeq" id="WP_151112938.1">
    <property type="nucleotide sequence ID" value="NZ_WKJQ01000001.1"/>
</dbReference>
<organism evidence="2 3">
    <name type="scientific">Haloferax marinum</name>
    <dbReference type="NCBI Taxonomy" id="2666143"/>
    <lineage>
        <taxon>Archaea</taxon>
        <taxon>Methanobacteriati</taxon>
        <taxon>Methanobacteriota</taxon>
        <taxon>Stenosarchaea group</taxon>
        <taxon>Halobacteria</taxon>
        <taxon>Halobacteriales</taxon>
        <taxon>Haloferacaceae</taxon>
        <taxon>Haloferax</taxon>
    </lineage>
</organism>
<feature type="domain" description="DUF8106" evidence="1">
    <location>
        <begin position="19"/>
        <end position="57"/>
    </location>
</feature>
<dbReference type="OrthoDB" id="209680at2157"/>
<dbReference type="EMBL" id="WKJQ01000001">
    <property type="protein sequence ID" value="MRW97543.1"/>
    <property type="molecule type" value="Genomic_DNA"/>
</dbReference>
<protein>
    <recommendedName>
        <fullName evidence="1">DUF8106 domain-containing protein</fullName>
    </recommendedName>
</protein>
<comment type="caution">
    <text evidence="2">The sequence shown here is derived from an EMBL/GenBank/DDBJ whole genome shotgun (WGS) entry which is preliminary data.</text>
</comment>
<evidence type="ECO:0000259" key="1">
    <source>
        <dbReference type="Pfam" id="PF26408"/>
    </source>
</evidence>
<dbReference type="Pfam" id="PF26408">
    <property type="entry name" value="DUF8106"/>
    <property type="match status" value="1"/>
</dbReference>